<accession>H6L4S4</accession>
<dbReference type="InterPro" id="IPR002129">
    <property type="entry name" value="PyrdxlP-dep_de-COase"/>
</dbReference>
<dbReference type="OrthoDB" id="9803665at2"/>
<evidence type="ECO:0000256" key="4">
    <source>
        <dbReference type="ARBA" id="ARBA00022898"/>
    </source>
</evidence>
<sequence>MDLLAEIKALEQKARQLEPDAQERQKYWTAVQDYAEDFLGQIEEIPAYVESEKKGRELLDAEIGPARSLNELLALMGQALDKPGLNPASGGHLGYIPGGGLYPSALGDFLAAVFNRYAGVFYGSPGAVRMENQLLKWLAKSLNFPETAAGNLCSGGSIANQIAIGCARDAAQLKARDFERAVIYSSKQVHHCVHKSINMVGLREAQIRYIPMDERFRMRADILVQQIAKDRAEGLLPFMVICSAGTTDSGAIDPLEQIADCCAAENIWMHVDAAYGGFFYLVDELRPSFKGLERADSLAIDPHKGLFLPYGTGAVLVRDGQQLFESQHLEASYLQDAYLDTEEVSPADLSPELTKHFRGLRMWLPLQLFGLEPFVAALTEKRRLTQYFYQKIQELGFEVGPPPQLSVMLYRYCPKSGGQNSFNLALVKKVRQDGRVFLSSTTIEGQVYLRLAVLSFRTHLQTIDNCLQVLAEAKAALLASGEWSD</sequence>
<evidence type="ECO:0000256" key="5">
    <source>
        <dbReference type="ARBA" id="ARBA00023239"/>
    </source>
</evidence>
<dbReference type="InterPro" id="IPR015421">
    <property type="entry name" value="PyrdxlP-dep_Trfase_major"/>
</dbReference>
<proteinExistence type="inferred from homology"/>
<dbReference type="RefSeq" id="WP_015692714.1">
    <property type="nucleotide sequence ID" value="NC_016940.1"/>
</dbReference>
<dbReference type="Proteomes" id="UP000007519">
    <property type="component" value="Chromosome"/>
</dbReference>
<dbReference type="InterPro" id="IPR015422">
    <property type="entry name" value="PyrdxlP-dep_Trfase_small"/>
</dbReference>
<dbReference type="InterPro" id="IPR015424">
    <property type="entry name" value="PyrdxlP-dep_Trfase"/>
</dbReference>
<evidence type="ECO:0000256" key="2">
    <source>
        <dbReference type="ARBA" id="ARBA00009533"/>
    </source>
</evidence>
<protein>
    <submittedName>
        <fullName evidence="8">Aromatic-L-amino-acid decarboxylase</fullName>
    </submittedName>
</protein>
<organism evidence="8 9">
    <name type="scientific">Saprospira grandis (strain Lewin)</name>
    <dbReference type="NCBI Taxonomy" id="984262"/>
    <lineage>
        <taxon>Bacteria</taxon>
        <taxon>Pseudomonadati</taxon>
        <taxon>Bacteroidota</taxon>
        <taxon>Saprospiria</taxon>
        <taxon>Saprospirales</taxon>
        <taxon>Saprospiraceae</taxon>
        <taxon>Saprospira</taxon>
    </lineage>
</organism>
<evidence type="ECO:0000313" key="9">
    <source>
        <dbReference type="Proteomes" id="UP000007519"/>
    </source>
</evidence>
<dbReference type="GO" id="GO:0005737">
    <property type="term" value="C:cytoplasm"/>
    <property type="evidence" value="ECO:0007669"/>
    <property type="project" value="TreeGrafter"/>
</dbReference>
<dbReference type="EMBL" id="CP002831">
    <property type="protein sequence ID" value="AFC25099.1"/>
    <property type="molecule type" value="Genomic_DNA"/>
</dbReference>
<keyword evidence="4 6" id="KW-0663">Pyridoxal phosphate</keyword>
<comment type="cofactor">
    <cofactor evidence="1 6 7">
        <name>pyridoxal 5'-phosphate</name>
        <dbReference type="ChEBI" id="CHEBI:597326"/>
    </cofactor>
</comment>
<dbReference type="PANTHER" id="PTHR11999:SF70">
    <property type="entry name" value="MIP05841P"/>
    <property type="match status" value="1"/>
</dbReference>
<name>H6L4S4_SAPGL</name>
<dbReference type="Gene3D" id="3.40.640.10">
    <property type="entry name" value="Type I PLP-dependent aspartate aminotransferase-like (Major domain)"/>
    <property type="match status" value="1"/>
</dbReference>
<dbReference type="PANTHER" id="PTHR11999">
    <property type="entry name" value="GROUP II PYRIDOXAL-5-PHOSPHATE DECARBOXYLASE"/>
    <property type="match status" value="1"/>
</dbReference>
<feature type="modified residue" description="N6-(pyridoxal phosphate)lysine" evidence="6">
    <location>
        <position position="304"/>
    </location>
</feature>
<evidence type="ECO:0000313" key="8">
    <source>
        <dbReference type="EMBL" id="AFC25099.1"/>
    </source>
</evidence>
<dbReference type="GO" id="GO:0019752">
    <property type="term" value="P:carboxylic acid metabolic process"/>
    <property type="evidence" value="ECO:0007669"/>
    <property type="project" value="InterPro"/>
</dbReference>
<dbReference type="GO" id="GO:0016831">
    <property type="term" value="F:carboxy-lyase activity"/>
    <property type="evidence" value="ECO:0007669"/>
    <property type="project" value="UniProtKB-KW"/>
</dbReference>
<dbReference type="HOGENOM" id="CLU_011856_0_4_10"/>
<dbReference type="InterPro" id="IPR010977">
    <property type="entry name" value="Aromatic_deC"/>
</dbReference>
<keyword evidence="3" id="KW-0210">Decarboxylase</keyword>
<dbReference type="STRING" id="984262.SGRA_2370"/>
<evidence type="ECO:0000256" key="3">
    <source>
        <dbReference type="ARBA" id="ARBA00022793"/>
    </source>
</evidence>
<evidence type="ECO:0000256" key="7">
    <source>
        <dbReference type="RuleBase" id="RU000382"/>
    </source>
</evidence>
<comment type="similarity">
    <text evidence="2 7">Belongs to the group II decarboxylase family.</text>
</comment>
<dbReference type="Pfam" id="PF00282">
    <property type="entry name" value="Pyridoxal_deC"/>
    <property type="match status" value="1"/>
</dbReference>
<evidence type="ECO:0000256" key="1">
    <source>
        <dbReference type="ARBA" id="ARBA00001933"/>
    </source>
</evidence>
<dbReference type="PRINTS" id="PR00800">
    <property type="entry name" value="YHDCRBOXLASE"/>
</dbReference>
<keyword evidence="5 7" id="KW-0456">Lyase</keyword>
<dbReference type="SUPFAM" id="SSF53383">
    <property type="entry name" value="PLP-dependent transferases"/>
    <property type="match status" value="1"/>
</dbReference>
<dbReference type="GO" id="GO:0006520">
    <property type="term" value="P:amino acid metabolic process"/>
    <property type="evidence" value="ECO:0007669"/>
    <property type="project" value="InterPro"/>
</dbReference>
<dbReference type="eggNOG" id="COG0076">
    <property type="taxonomic scope" value="Bacteria"/>
</dbReference>
<dbReference type="Gene3D" id="3.90.1150.10">
    <property type="entry name" value="Aspartate Aminotransferase, domain 1"/>
    <property type="match status" value="1"/>
</dbReference>
<reference evidence="8 9" key="1">
    <citation type="journal article" date="2012" name="Stand. Genomic Sci.">
        <title>Complete genome sequencing and analysis of Saprospira grandis str. Lewin, a predatory marine bacterium.</title>
        <authorList>
            <person name="Saw J.H."/>
            <person name="Yuryev A."/>
            <person name="Kanbe M."/>
            <person name="Hou S."/>
            <person name="Young A.G."/>
            <person name="Aizawa S."/>
            <person name="Alam M."/>
        </authorList>
    </citation>
    <scope>NUCLEOTIDE SEQUENCE [LARGE SCALE GENOMIC DNA]</scope>
    <source>
        <strain evidence="8 9">Lewin</strain>
    </source>
</reference>
<keyword evidence="9" id="KW-1185">Reference proteome</keyword>
<dbReference type="KEGG" id="sgn:SGRA_2370"/>
<dbReference type="GO" id="GO:0030170">
    <property type="term" value="F:pyridoxal phosphate binding"/>
    <property type="evidence" value="ECO:0007669"/>
    <property type="project" value="InterPro"/>
</dbReference>
<gene>
    <name evidence="8" type="ordered locus">SGRA_2370</name>
</gene>
<dbReference type="AlphaFoldDB" id="H6L4S4"/>
<evidence type="ECO:0000256" key="6">
    <source>
        <dbReference type="PIRSR" id="PIRSR602129-50"/>
    </source>
</evidence>